<dbReference type="Proteomes" id="UP000324222">
    <property type="component" value="Unassembled WGS sequence"/>
</dbReference>
<organism evidence="2 3">
    <name type="scientific">Portunus trituberculatus</name>
    <name type="common">Swimming crab</name>
    <name type="synonym">Neptunus trituberculatus</name>
    <dbReference type="NCBI Taxonomy" id="210409"/>
    <lineage>
        <taxon>Eukaryota</taxon>
        <taxon>Metazoa</taxon>
        <taxon>Ecdysozoa</taxon>
        <taxon>Arthropoda</taxon>
        <taxon>Crustacea</taxon>
        <taxon>Multicrustacea</taxon>
        <taxon>Malacostraca</taxon>
        <taxon>Eumalacostraca</taxon>
        <taxon>Eucarida</taxon>
        <taxon>Decapoda</taxon>
        <taxon>Pleocyemata</taxon>
        <taxon>Brachyura</taxon>
        <taxon>Eubrachyura</taxon>
        <taxon>Portunoidea</taxon>
        <taxon>Portunidae</taxon>
        <taxon>Portuninae</taxon>
        <taxon>Portunus</taxon>
    </lineage>
</organism>
<evidence type="ECO:0000313" key="2">
    <source>
        <dbReference type="EMBL" id="MPC33807.1"/>
    </source>
</evidence>
<name>A0A5B7EKM2_PORTR</name>
<accession>A0A5B7EKM2</accession>
<proteinExistence type="predicted"/>
<evidence type="ECO:0000256" key="1">
    <source>
        <dbReference type="SAM" id="Phobius"/>
    </source>
</evidence>
<protein>
    <submittedName>
        <fullName evidence="2">Uncharacterized protein</fullName>
    </submittedName>
</protein>
<comment type="caution">
    <text evidence="2">The sequence shown here is derived from an EMBL/GenBank/DDBJ whole genome shotgun (WGS) entry which is preliminary data.</text>
</comment>
<dbReference type="AlphaFoldDB" id="A0A5B7EKM2"/>
<evidence type="ECO:0000313" key="3">
    <source>
        <dbReference type="Proteomes" id="UP000324222"/>
    </source>
</evidence>
<gene>
    <name evidence="2" type="ORF">E2C01_027171</name>
</gene>
<keyword evidence="3" id="KW-1185">Reference proteome</keyword>
<reference evidence="2 3" key="1">
    <citation type="submission" date="2019-05" db="EMBL/GenBank/DDBJ databases">
        <title>Another draft genome of Portunus trituberculatus and its Hox gene families provides insights of decapod evolution.</title>
        <authorList>
            <person name="Jeong J.-H."/>
            <person name="Song I."/>
            <person name="Kim S."/>
            <person name="Choi T."/>
            <person name="Kim D."/>
            <person name="Ryu S."/>
            <person name="Kim W."/>
        </authorList>
    </citation>
    <scope>NUCLEOTIDE SEQUENCE [LARGE SCALE GENOMIC DNA]</scope>
    <source>
        <tissue evidence="2">Muscle</tissue>
    </source>
</reference>
<dbReference type="EMBL" id="VSRR010002910">
    <property type="protein sequence ID" value="MPC33807.1"/>
    <property type="molecule type" value="Genomic_DNA"/>
</dbReference>
<feature type="transmembrane region" description="Helical" evidence="1">
    <location>
        <begin position="12"/>
        <end position="35"/>
    </location>
</feature>
<sequence length="77" mass="9281">MANSIRHARELVTKWAVIYLFIFFFCPWPTFPSYIHTHTHTHSHIQSFSHNSSYLPYRLFLLYTHTLCIFLSFPFLS</sequence>
<keyword evidence="1" id="KW-0472">Membrane</keyword>
<keyword evidence="1" id="KW-0812">Transmembrane</keyword>
<feature type="transmembrane region" description="Helical" evidence="1">
    <location>
        <begin position="55"/>
        <end position="76"/>
    </location>
</feature>
<keyword evidence="1" id="KW-1133">Transmembrane helix</keyword>